<proteinExistence type="predicted"/>
<feature type="transmembrane region" description="Helical" evidence="2">
    <location>
        <begin position="166"/>
        <end position="187"/>
    </location>
</feature>
<keyword evidence="2" id="KW-0472">Membrane</keyword>
<dbReference type="GO" id="GO:0000155">
    <property type="term" value="F:phosphorelay sensor kinase activity"/>
    <property type="evidence" value="ECO:0007669"/>
    <property type="project" value="InterPro"/>
</dbReference>
<dbReference type="InterPro" id="IPR050640">
    <property type="entry name" value="Bact_2-comp_sensor_kinase"/>
</dbReference>
<accession>A0A4V1M850</accession>
<dbReference type="Pfam" id="PF06580">
    <property type="entry name" value="His_kinase"/>
    <property type="match status" value="1"/>
</dbReference>
<dbReference type="RefSeq" id="WP_129129993.1">
    <property type="nucleotide sequence ID" value="NZ_SDHW01000001.1"/>
</dbReference>
<dbReference type="PANTHER" id="PTHR34220:SF7">
    <property type="entry name" value="SENSOR HISTIDINE KINASE YPDA"/>
    <property type="match status" value="1"/>
</dbReference>
<dbReference type="GO" id="GO:0016020">
    <property type="term" value="C:membrane"/>
    <property type="evidence" value="ECO:0007669"/>
    <property type="project" value="InterPro"/>
</dbReference>
<comment type="caution">
    <text evidence="4">The sequence shown here is derived from an EMBL/GenBank/DDBJ whole genome shotgun (WGS) entry which is preliminary data.</text>
</comment>
<keyword evidence="2" id="KW-1133">Transmembrane helix</keyword>
<dbReference type="InterPro" id="IPR036890">
    <property type="entry name" value="HATPase_C_sf"/>
</dbReference>
<evidence type="ECO:0000313" key="4">
    <source>
        <dbReference type="EMBL" id="RXK62622.1"/>
    </source>
</evidence>
<dbReference type="InterPro" id="IPR010559">
    <property type="entry name" value="Sig_transdc_His_kin_internal"/>
</dbReference>
<reference evidence="4 5" key="1">
    <citation type="submission" date="2019-01" db="EMBL/GenBank/DDBJ databases">
        <title>Lacibacter sp. strain TTM-7.</title>
        <authorList>
            <person name="Chen W.-M."/>
        </authorList>
    </citation>
    <scope>NUCLEOTIDE SEQUENCE [LARGE SCALE GENOMIC DNA]</scope>
    <source>
        <strain evidence="4 5">TTM-7</strain>
    </source>
</reference>
<organism evidence="4 5">
    <name type="scientific">Lacibacter luteus</name>
    <dbReference type="NCBI Taxonomy" id="2508719"/>
    <lineage>
        <taxon>Bacteria</taxon>
        <taxon>Pseudomonadati</taxon>
        <taxon>Bacteroidota</taxon>
        <taxon>Chitinophagia</taxon>
        <taxon>Chitinophagales</taxon>
        <taxon>Chitinophagaceae</taxon>
        <taxon>Lacibacter</taxon>
    </lineage>
</organism>
<evidence type="ECO:0000313" key="5">
    <source>
        <dbReference type="Proteomes" id="UP000290204"/>
    </source>
</evidence>
<keyword evidence="5" id="KW-1185">Reference proteome</keyword>
<evidence type="ECO:0000256" key="1">
    <source>
        <dbReference type="SAM" id="Coils"/>
    </source>
</evidence>
<dbReference type="Gene3D" id="3.30.565.10">
    <property type="entry name" value="Histidine kinase-like ATPase, C-terminal domain"/>
    <property type="match status" value="1"/>
</dbReference>
<keyword evidence="2" id="KW-0812">Transmembrane</keyword>
<feature type="domain" description="Signal transduction histidine kinase internal region" evidence="3">
    <location>
        <begin position="208"/>
        <end position="283"/>
    </location>
</feature>
<protein>
    <recommendedName>
        <fullName evidence="3">Signal transduction histidine kinase internal region domain-containing protein</fullName>
    </recommendedName>
</protein>
<dbReference type="SUPFAM" id="SSF55874">
    <property type="entry name" value="ATPase domain of HSP90 chaperone/DNA topoisomerase II/histidine kinase"/>
    <property type="match status" value="1"/>
</dbReference>
<feature type="coiled-coil region" evidence="1">
    <location>
        <begin position="187"/>
        <end position="214"/>
    </location>
</feature>
<dbReference type="PANTHER" id="PTHR34220">
    <property type="entry name" value="SENSOR HISTIDINE KINASE YPDA"/>
    <property type="match status" value="1"/>
</dbReference>
<keyword evidence="1" id="KW-0175">Coiled coil</keyword>
<feature type="transmembrane region" description="Helical" evidence="2">
    <location>
        <begin position="43"/>
        <end position="66"/>
    </location>
</feature>
<name>A0A4V1M850_9BACT</name>
<evidence type="ECO:0000259" key="3">
    <source>
        <dbReference type="Pfam" id="PF06580"/>
    </source>
</evidence>
<feature type="transmembrane region" description="Helical" evidence="2">
    <location>
        <begin position="78"/>
        <end position="97"/>
    </location>
</feature>
<dbReference type="AlphaFoldDB" id="A0A4V1M850"/>
<feature type="transmembrane region" description="Helical" evidence="2">
    <location>
        <begin position="12"/>
        <end position="31"/>
    </location>
</feature>
<dbReference type="EMBL" id="SDHW01000001">
    <property type="protein sequence ID" value="RXK62622.1"/>
    <property type="molecule type" value="Genomic_DNA"/>
</dbReference>
<gene>
    <name evidence="4" type="ORF">ESA94_06390</name>
</gene>
<evidence type="ECO:0000256" key="2">
    <source>
        <dbReference type="SAM" id="Phobius"/>
    </source>
</evidence>
<dbReference type="Proteomes" id="UP000290204">
    <property type="component" value="Unassembled WGS sequence"/>
</dbReference>
<sequence length="390" mass="44652">MNEILKNKKLRNKLFLTILITTPLFGLIAGIPFVRFELNKFSFFIPGIAFITGITFLFWLINITLLILEQRIPFLQKIVIRSAISICLSFVIAMGLSDIMRSYFPPPQIKLSEKRNVVPGGMEINPGMNIANGQINLAPQLALGSNDVLRIPNDRRRHRGFFFPQFIHALTINMIILIVCELFLLTLRKQKIELENQALRQSNLEARNNQLKMQLHPHFLFNSLNTLRLLMKKDQQKAEQYLLQLADVLRFSTSTAHDSLVSLKDELQFCLTYLDMQKTRFQSMLTYTVANTDLYNVEGKLPVYALLTLVENAIKHNTLSNEAPLHIAIDYQKETNTISIKNTRQPKAYAEESTGIGLQNLAERYRLLANETIVVKTTNNEFAVTIKILS</sequence>
<dbReference type="OrthoDB" id="9809908at2"/>